<keyword evidence="2" id="KW-1185">Reference proteome</keyword>
<name>A0A0D6PCL2_9PROT</name>
<sequence>MTPTLALAQIAGFETARATRHVSKAALAMHIADVTTPALHLKTYIPAGYLEGLRRYADLTPL</sequence>
<gene>
    <name evidence="1" type="ORF">Aam_020_156</name>
</gene>
<protein>
    <submittedName>
        <fullName evidence="1">Uncharacterized protein</fullName>
    </submittedName>
</protein>
<accession>A0A0D6PCL2</accession>
<reference evidence="1 2" key="1">
    <citation type="submission" date="2012-11" db="EMBL/GenBank/DDBJ databases">
        <title>Whole genome sequence of Acidocella aminolytica 101 = DSM 11237.</title>
        <authorList>
            <person name="Azuma Y."/>
            <person name="Higashiura N."/>
            <person name="Hirakawa H."/>
            <person name="Matsushita K."/>
        </authorList>
    </citation>
    <scope>NUCLEOTIDE SEQUENCE [LARGE SCALE GENOMIC DNA]</scope>
    <source>
        <strain evidence="2">101 / DSM 11237</strain>
    </source>
</reference>
<evidence type="ECO:0000313" key="1">
    <source>
        <dbReference type="EMBL" id="GAN79392.1"/>
    </source>
</evidence>
<organism evidence="1 2">
    <name type="scientific">Acidocella aminolytica 101 = DSM 11237</name>
    <dbReference type="NCBI Taxonomy" id="1120923"/>
    <lineage>
        <taxon>Bacteria</taxon>
        <taxon>Pseudomonadati</taxon>
        <taxon>Pseudomonadota</taxon>
        <taxon>Alphaproteobacteria</taxon>
        <taxon>Acetobacterales</taxon>
        <taxon>Acidocellaceae</taxon>
        <taxon>Acidocella</taxon>
    </lineage>
</organism>
<dbReference type="AlphaFoldDB" id="A0A0D6PCL2"/>
<evidence type="ECO:0000313" key="2">
    <source>
        <dbReference type="Proteomes" id="UP000032668"/>
    </source>
</evidence>
<comment type="caution">
    <text evidence="1">The sequence shown here is derived from an EMBL/GenBank/DDBJ whole genome shotgun (WGS) entry which is preliminary data.</text>
</comment>
<dbReference type="EMBL" id="BANC01000020">
    <property type="protein sequence ID" value="GAN79392.1"/>
    <property type="molecule type" value="Genomic_DNA"/>
</dbReference>
<dbReference type="Proteomes" id="UP000032668">
    <property type="component" value="Unassembled WGS sequence"/>
</dbReference>
<proteinExistence type="predicted"/>